<reference evidence="1 2" key="2">
    <citation type="journal article" date="2022" name="Mol. Ecol. Resour.">
        <title>The genomes of chicory, endive, great burdock and yacon provide insights into Asteraceae paleo-polyploidization history and plant inulin production.</title>
        <authorList>
            <person name="Fan W."/>
            <person name="Wang S."/>
            <person name="Wang H."/>
            <person name="Wang A."/>
            <person name="Jiang F."/>
            <person name="Liu H."/>
            <person name="Zhao H."/>
            <person name="Xu D."/>
            <person name="Zhang Y."/>
        </authorList>
    </citation>
    <scope>NUCLEOTIDE SEQUENCE [LARGE SCALE GENOMIC DNA]</scope>
    <source>
        <strain evidence="2">cv. Yunnan</strain>
        <tissue evidence="1">Leaves</tissue>
    </source>
</reference>
<sequence length="200" mass="22523">MKAEAESTLLPFKLDAIFSVKVDIKEANDCPLATSFSVSLTTNPLGVTSSGSTMATGQIFSRTTHALFYNYKQLLIQQMLDFDFLCQIYSAAASSKLYLKHPTIRVVAIIAEGVLELDTKELISYARLNNKAPKGEKETGLDRSTLHCSCNPTGMKKLIFQRQHMSIRRQLYYVNLLPTLIPIVQRHAIILDYIQRPRQP</sequence>
<dbReference type="EMBL" id="CM042038">
    <property type="protein sequence ID" value="KAI3732795.1"/>
    <property type="molecule type" value="Genomic_DNA"/>
</dbReference>
<gene>
    <name evidence="1" type="ORF">L1987_64003</name>
</gene>
<reference evidence="2" key="1">
    <citation type="journal article" date="2022" name="Mol. Ecol. Resour.">
        <title>The genomes of chicory, endive, great burdock and yacon provide insights into Asteraceae palaeo-polyploidization history and plant inulin production.</title>
        <authorList>
            <person name="Fan W."/>
            <person name="Wang S."/>
            <person name="Wang H."/>
            <person name="Wang A."/>
            <person name="Jiang F."/>
            <person name="Liu H."/>
            <person name="Zhao H."/>
            <person name="Xu D."/>
            <person name="Zhang Y."/>
        </authorList>
    </citation>
    <scope>NUCLEOTIDE SEQUENCE [LARGE SCALE GENOMIC DNA]</scope>
    <source>
        <strain evidence="2">cv. Yunnan</strain>
    </source>
</reference>
<organism evidence="1 2">
    <name type="scientific">Smallanthus sonchifolius</name>
    <dbReference type="NCBI Taxonomy" id="185202"/>
    <lineage>
        <taxon>Eukaryota</taxon>
        <taxon>Viridiplantae</taxon>
        <taxon>Streptophyta</taxon>
        <taxon>Embryophyta</taxon>
        <taxon>Tracheophyta</taxon>
        <taxon>Spermatophyta</taxon>
        <taxon>Magnoliopsida</taxon>
        <taxon>eudicotyledons</taxon>
        <taxon>Gunneridae</taxon>
        <taxon>Pentapetalae</taxon>
        <taxon>asterids</taxon>
        <taxon>campanulids</taxon>
        <taxon>Asterales</taxon>
        <taxon>Asteraceae</taxon>
        <taxon>Asteroideae</taxon>
        <taxon>Heliantheae alliance</taxon>
        <taxon>Millerieae</taxon>
        <taxon>Smallanthus</taxon>
    </lineage>
</organism>
<accession>A0ACB9CEX3</accession>
<keyword evidence="2" id="KW-1185">Reference proteome</keyword>
<protein>
    <submittedName>
        <fullName evidence="1">Uncharacterized protein</fullName>
    </submittedName>
</protein>
<comment type="caution">
    <text evidence="1">The sequence shown here is derived from an EMBL/GenBank/DDBJ whole genome shotgun (WGS) entry which is preliminary data.</text>
</comment>
<name>A0ACB9CEX3_9ASTR</name>
<proteinExistence type="predicted"/>
<evidence type="ECO:0000313" key="2">
    <source>
        <dbReference type="Proteomes" id="UP001056120"/>
    </source>
</evidence>
<dbReference type="Proteomes" id="UP001056120">
    <property type="component" value="Linkage Group LG21"/>
</dbReference>
<evidence type="ECO:0000313" key="1">
    <source>
        <dbReference type="EMBL" id="KAI3732795.1"/>
    </source>
</evidence>